<keyword evidence="2" id="KW-1185">Reference proteome</keyword>
<sequence>MSRTYQGRSIELLAPVGTFADFKEVIQSAADAVYLGGKKFNMRMHNPKHNLTNDEILEAVAIAHQLGKKVYVTFNNMMTDAELADAEDYLRFLEAAQVDALIIQDFGAVQLIKELGLNLELHLSIMANTHNAEMLATANELGVTRCVISREASLAQVQEFVREYPGLEYEYFIHGDMCIAHGAQCYASGVYFGKSGNRGLCMKPCRWAYQDATADDPKAALVYPMAVKDMSLYQHIPELIMSGVNSYKIEGRMRGADYLIELINLYGEAIDRFLADPVSYQTDLDKVAYLEENRVRDLSTAYAFGKPGLTNIAMDGQREPRVFSRPLEEPVMKPRRVEKVAAHLQELLSKETAMATSQPAVVAQNEASVGVSTLVAQATAAASTGIEIRVTVDNQDAAMAAIASGVDSVYLSGEVLEPNPAFSIADLRAIAAAANEAQIPVYYVLPRMLDQNQFRLLDDLIAQLPAMSITGLLVSNIGEIHRYQHTGLKLRGDYGLNVYNHLSGKFYQEQGLESVTLSIEAPATILATTPAQMPLPSEILVQGAPTLMYMEHSFKKAQADRTDNDWIDGGDAGDNLDLIDENGFIRKIRCDQYGKNHLLPTKDFDYAPLLPEIRQTGVGAIRIEGKEYDGESLKQVIAIYREALASTEATLSDRMAWSDRLATVTGHDQSLQTLIFD</sequence>
<name>A0ABV0F6S6_9ENTE</name>
<comment type="caution">
    <text evidence="1">The sequence shown here is derived from an EMBL/GenBank/DDBJ whole genome shotgun (WGS) entry which is preliminary data.</text>
</comment>
<evidence type="ECO:0008006" key="3">
    <source>
        <dbReference type="Google" id="ProtNLM"/>
    </source>
</evidence>
<dbReference type="RefSeq" id="WP_161870158.1">
    <property type="nucleotide sequence ID" value="NZ_MAEI02000001.1"/>
</dbReference>
<reference evidence="2" key="1">
    <citation type="submission" date="2016-06" db="EMBL/GenBank/DDBJ databases">
        <title>Four novel species of enterococci isolated from chicken manure.</title>
        <authorList>
            <person name="Van Tyne D."/>
        </authorList>
    </citation>
    <scope>NUCLEOTIDE SEQUENCE [LARGE SCALE GENOMIC DNA]</scope>
    <source>
        <strain evidence="2">JM9A</strain>
    </source>
</reference>
<evidence type="ECO:0000313" key="2">
    <source>
        <dbReference type="Proteomes" id="UP001429357"/>
    </source>
</evidence>
<reference evidence="1 2" key="2">
    <citation type="submission" date="2024-02" db="EMBL/GenBank/DDBJ databases">
        <title>The Genome Sequence of Enterococcus diestrammenae JM9A.</title>
        <authorList>
            <person name="Earl A."/>
            <person name="Manson A."/>
            <person name="Gilmore M."/>
            <person name="Sanders J."/>
            <person name="Shea T."/>
            <person name="Howe W."/>
            <person name="Livny J."/>
            <person name="Cuomo C."/>
            <person name="Neafsey D."/>
            <person name="Birren B."/>
        </authorList>
    </citation>
    <scope>NUCLEOTIDE SEQUENCE [LARGE SCALE GENOMIC DNA]</scope>
    <source>
        <strain evidence="1 2">JM9A</strain>
    </source>
</reference>
<dbReference type="InterPro" id="IPR001539">
    <property type="entry name" value="Peptidase_U32"/>
</dbReference>
<evidence type="ECO:0000313" key="1">
    <source>
        <dbReference type="EMBL" id="MEO1782831.1"/>
    </source>
</evidence>
<organism evidence="1 2">
    <name type="scientific">Enterococcus diestrammenae</name>
    <dbReference type="NCBI Taxonomy" id="1155073"/>
    <lineage>
        <taxon>Bacteria</taxon>
        <taxon>Bacillati</taxon>
        <taxon>Bacillota</taxon>
        <taxon>Bacilli</taxon>
        <taxon>Lactobacillales</taxon>
        <taxon>Enterococcaceae</taxon>
        <taxon>Enterococcus</taxon>
    </lineage>
</organism>
<gene>
    <name evidence="1" type="ORF">BAU18_002447</name>
</gene>
<dbReference type="PANTHER" id="PTHR30217:SF12">
    <property type="entry name" value="U32 FAMILY PEPTIDASE"/>
    <property type="match status" value="1"/>
</dbReference>
<dbReference type="EMBL" id="MAEI02000001">
    <property type="protein sequence ID" value="MEO1782831.1"/>
    <property type="molecule type" value="Genomic_DNA"/>
</dbReference>
<proteinExistence type="predicted"/>
<accession>A0ABV0F6S6</accession>
<dbReference type="Pfam" id="PF01136">
    <property type="entry name" value="Peptidase_U32"/>
    <property type="match status" value="2"/>
</dbReference>
<dbReference type="Proteomes" id="UP001429357">
    <property type="component" value="Unassembled WGS sequence"/>
</dbReference>
<dbReference type="InterPro" id="IPR051454">
    <property type="entry name" value="RNA/ubiquinone_mod_enzymes"/>
</dbReference>
<dbReference type="PANTHER" id="PTHR30217">
    <property type="entry name" value="PEPTIDASE U32 FAMILY"/>
    <property type="match status" value="1"/>
</dbReference>
<protein>
    <recommendedName>
        <fullName evidence="3">Peptidase U32</fullName>
    </recommendedName>
</protein>